<feature type="transmembrane region" description="Helical" evidence="6">
    <location>
        <begin position="111"/>
        <end position="129"/>
    </location>
</feature>
<dbReference type="RefSeq" id="WP_058440296.1">
    <property type="nucleotide sequence ID" value="NZ_LNXV01000003.1"/>
</dbReference>
<keyword evidence="3 6" id="KW-0812">Transmembrane</keyword>
<protein>
    <submittedName>
        <fullName evidence="7">Transmembrane protein</fullName>
    </submittedName>
</protein>
<comment type="similarity">
    <text evidence="2">Belongs to the TMEM86 family.</text>
</comment>
<feature type="transmembrane region" description="Helical" evidence="6">
    <location>
        <begin position="135"/>
        <end position="156"/>
    </location>
</feature>
<reference evidence="7 8" key="1">
    <citation type="submission" date="2015-11" db="EMBL/GenBank/DDBJ databases">
        <title>Genomic analysis of 38 Legionella species identifies large and diverse effector repertoires.</title>
        <authorList>
            <person name="Burstein D."/>
            <person name="Amaro F."/>
            <person name="Zusman T."/>
            <person name="Lifshitz Z."/>
            <person name="Cohen O."/>
            <person name="Gilbert J.A."/>
            <person name="Pupko T."/>
            <person name="Shuman H.A."/>
            <person name="Segal G."/>
        </authorList>
    </citation>
    <scope>NUCLEOTIDE SEQUENCE [LARGE SCALE GENOMIC DNA]</scope>
    <source>
        <strain evidence="7 8">ATCC 43878</strain>
    </source>
</reference>
<dbReference type="Pfam" id="PF07947">
    <property type="entry name" value="YhhN"/>
    <property type="match status" value="1"/>
</dbReference>
<dbReference type="STRING" id="29422.Lbru_0181"/>
<dbReference type="OrthoDB" id="5651790at2"/>
<feature type="transmembrane region" description="Helical" evidence="6">
    <location>
        <begin position="82"/>
        <end position="99"/>
    </location>
</feature>
<comment type="subcellular location">
    <subcellularLocation>
        <location evidence="1">Membrane</location>
        <topology evidence="1">Multi-pass membrane protein</topology>
    </subcellularLocation>
</comment>
<dbReference type="PANTHER" id="PTHR31885">
    <property type="entry name" value="GH04784P"/>
    <property type="match status" value="1"/>
</dbReference>
<organism evidence="7 8">
    <name type="scientific">Legionella brunensis</name>
    <dbReference type="NCBI Taxonomy" id="29422"/>
    <lineage>
        <taxon>Bacteria</taxon>
        <taxon>Pseudomonadati</taxon>
        <taxon>Pseudomonadota</taxon>
        <taxon>Gammaproteobacteria</taxon>
        <taxon>Legionellales</taxon>
        <taxon>Legionellaceae</taxon>
        <taxon>Legionella</taxon>
    </lineage>
</organism>
<gene>
    <name evidence="7" type="ORF">Lbru_0181</name>
</gene>
<feature type="transmembrane region" description="Helical" evidence="6">
    <location>
        <begin position="34"/>
        <end position="52"/>
    </location>
</feature>
<feature type="transmembrane region" description="Helical" evidence="6">
    <location>
        <begin position="189"/>
        <end position="210"/>
    </location>
</feature>
<name>A0A0W0SUB3_9GAMM</name>
<comment type="caution">
    <text evidence="7">The sequence shown here is derived from an EMBL/GenBank/DDBJ whole genome shotgun (WGS) entry which is preliminary data.</text>
</comment>
<feature type="transmembrane region" description="Helical" evidence="6">
    <location>
        <begin position="161"/>
        <end position="183"/>
    </location>
</feature>
<dbReference type="PATRIC" id="fig|29422.6.peg.187"/>
<evidence type="ECO:0000256" key="6">
    <source>
        <dbReference type="SAM" id="Phobius"/>
    </source>
</evidence>
<dbReference type="EMBL" id="LNXV01000003">
    <property type="protein sequence ID" value="KTC86952.1"/>
    <property type="molecule type" value="Genomic_DNA"/>
</dbReference>
<keyword evidence="4 6" id="KW-1133">Transmembrane helix</keyword>
<evidence type="ECO:0000256" key="5">
    <source>
        <dbReference type="ARBA" id="ARBA00023136"/>
    </source>
</evidence>
<evidence type="ECO:0000313" key="8">
    <source>
        <dbReference type="Proteomes" id="UP000054742"/>
    </source>
</evidence>
<evidence type="ECO:0000256" key="2">
    <source>
        <dbReference type="ARBA" id="ARBA00007375"/>
    </source>
</evidence>
<evidence type="ECO:0000256" key="3">
    <source>
        <dbReference type="ARBA" id="ARBA00022692"/>
    </source>
</evidence>
<dbReference type="GO" id="GO:0016020">
    <property type="term" value="C:membrane"/>
    <property type="evidence" value="ECO:0007669"/>
    <property type="project" value="UniProtKB-SubCell"/>
</dbReference>
<evidence type="ECO:0000313" key="7">
    <source>
        <dbReference type="EMBL" id="KTC86952.1"/>
    </source>
</evidence>
<feature type="transmembrane region" description="Helical" evidence="6">
    <location>
        <begin position="7"/>
        <end position="28"/>
    </location>
</feature>
<keyword evidence="5 6" id="KW-0472">Membrane</keyword>
<accession>A0A0W0SUB3</accession>
<dbReference type="InterPro" id="IPR012506">
    <property type="entry name" value="TMEM86B-like"/>
</dbReference>
<dbReference type="GO" id="GO:0016787">
    <property type="term" value="F:hydrolase activity"/>
    <property type="evidence" value="ECO:0007669"/>
    <property type="project" value="TreeGrafter"/>
</dbReference>
<keyword evidence="8" id="KW-1185">Reference proteome</keyword>
<dbReference type="PANTHER" id="PTHR31885:SF6">
    <property type="entry name" value="GH04784P"/>
    <property type="match status" value="1"/>
</dbReference>
<dbReference type="Proteomes" id="UP000054742">
    <property type="component" value="Unassembled WGS sequence"/>
</dbReference>
<proteinExistence type="inferred from homology"/>
<evidence type="ECO:0000256" key="1">
    <source>
        <dbReference type="ARBA" id="ARBA00004141"/>
    </source>
</evidence>
<evidence type="ECO:0000256" key="4">
    <source>
        <dbReference type="ARBA" id="ARBA00022989"/>
    </source>
</evidence>
<feature type="transmembrane region" description="Helical" evidence="6">
    <location>
        <begin position="59"/>
        <end position="76"/>
    </location>
</feature>
<sequence>MAGRISKLSIVLFFLSSVLYLGLLPFIQYPLTSFIKPIPIFLLMVIALQSNVNITTKKLLITALIFSLLGDISLTIPGDMTLKIGILFFMLAHCAYITLYFKDGQFQLKRLVYFLPVLAFIVLSYYYMLPYLGKMTIPVTVYLCFLTFMVFSAFLVIQHPLLIISGACLFLVSDFIFALMQFVFSENKYSNILIMLSYYFAQFLLVAGLIQRQTITTTVFSKLYHVEK</sequence>
<dbReference type="AlphaFoldDB" id="A0A0W0SUB3"/>